<dbReference type="InterPro" id="IPR001841">
    <property type="entry name" value="Znf_RING"/>
</dbReference>
<feature type="compositionally biased region" description="Basic residues" evidence="7">
    <location>
        <begin position="665"/>
        <end position="674"/>
    </location>
</feature>
<dbReference type="InterPro" id="IPR033489">
    <property type="entry name" value="RBBP6"/>
</dbReference>
<keyword evidence="4" id="KW-0862">Zinc</keyword>
<dbReference type="SUPFAM" id="SSF57756">
    <property type="entry name" value="Retrovirus zinc finger-like domains"/>
    <property type="match status" value="1"/>
</dbReference>
<dbReference type="GO" id="GO:0006397">
    <property type="term" value="P:mRNA processing"/>
    <property type="evidence" value="ECO:0007669"/>
    <property type="project" value="InterPro"/>
</dbReference>
<feature type="compositionally biased region" description="Basic and acidic residues" evidence="7">
    <location>
        <begin position="1127"/>
        <end position="1156"/>
    </location>
</feature>
<dbReference type="FunFam" id="3.10.20.90:FF:000070">
    <property type="entry name" value="E3 ubiquitin-protein ligase RBBP6 isoform X2"/>
    <property type="match status" value="1"/>
</dbReference>
<dbReference type="SUPFAM" id="SSF57850">
    <property type="entry name" value="RING/U-box"/>
    <property type="match status" value="1"/>
</dbReference>
<dbReference type="Proteomes" id="UP000504634">
    <property type="component" value="Unplaced"/>
</dbReference>
<dbReference type="PROSITE" id="PS50158">
    <property type="entry name" value="ZF_CCHC"/>
    <property type="match status" value="1"/>
</dbReference>
<dbReference type="OrthoDB" id="106784at2759"/>
<feature type="compositionally biased region" description="Basic and acidic residues" evidence="7">
    <location>
        <begin position="617"/>
        <end position="646"/>
    </location>
</feature>
<feature type="region of interest" description="Disordered" evidence="7">
    <location>
        <begin position="291"/>
        <end position="446"/>
    </location>
</feature>
<feature type="compositionally biased region" description="Basic and acidic residues" evidence="7">
    <location>
        <begin position="1163"/>
        <end position="1201"/>
    </location>
</feature>
<sequence length="1308" mass="150593">MSVHYKFKSTLNYDTITFDGLHISVGDLKREIVQQKRLGKVIDFDLQITNAQTKEEYKEDGFLIPKNTTLIISRIPITHQPKKGWDPPTDPSFASTAPPKQDNFSMDLSKMQGSEEDKIQAMMMQSTADYDPKTYHRIKGQSQVGEVPPSYRCNKCKKGGHWIKNCPFVSGKDQFETKRNTGIPRSFRDKPDMSMNQATQFLPAEEKQEIPEDLVCGICRDLFVDAVMIPCCGSSFCDDCVRTALLDSEDNECPDCKEKNCSPGSLIPNRFLRNSVNVFKNETGYKIGTYKTADQQVATPPQEEQEGEEEEVPSSQTSETGNKTEEQEQPEEKENIKTKEAEDSDSQPTTNSETVVKDTDKDKDKSDSEYEDNITIKMPTKKMVENTFGIPGSDNVEVPKSPPKKESVNPIVQRKQKDYQYDSEPDNRQRMSAKTDNYKPQNERSLLPTPISVHHNYQSQNLNDQMEKPLLTTEMANNAHRMNVYKPPYIQMPRGPPLHMMGHHIPQYSNGYNTVAHRPPIGYGPYQNQPVHQIRPPYIAPPNVNMNSSQAFQSKNLASIYQGVAAKVGTGLIDDPLEAFNRIMKEKEKKKIERRRSPDRHRSRSPDRQRHRFKSPLYERESSKDTHLKDKLDRSRDRKREPSYERRIHRSTRPWTKAPDSPNEKRKRSHHRSPSPKSAYKPSKEKQSSTKTYRPKVDSHEPPPPGFESLQIGGSTDSDSQKRTSSCLEPVSESKMENHENFDDEFLPRKRQRSSSKSEFNQPDENFYRGHTPPTKGSSAKVPKGDHIPYQSPPRTPKKEIDPNLIDNSKHRKELISRTLSPDNFEPNTHIGKENDVQLDSQLKERKKKKKVKSEKKKSKKDKKEKRDKSKKSISPENKSKQRRSPNPESGPTPVIDNSNITDMFSESNSKVKSIIGNDSCGDVSDPEPKKELNTPARKTREKSPIERLRRVDSVLDIEGYDSDFGEGNNVSKSNKKIDVDTIHVSKWETEDNNTNTVDPSKKVVCNTEQEHDVITSDVIRKAENAIFAKAINAIRPVEFKVILDSRSNSKDRAISIRNDPKDRSISPKHSMYKSVKDRLGSKVVRDKMQSPNHSKERRGESPRRNTRDGKYRSTPEDYRSRKRSRSSKERFVNTDKKNDNKERRRSRSSDRNKRDVKPKRERNREPSLVEKPKYKSRDREQSESRHNRNNDKKKFDDHGEQNISKNTKTVESRVIVATRPCRPDNPFRKFDDGNVSNNIISKLEKGIRHEDDQSNSEDELEKVKRKNKKLKKHSKCSSTESSRSERRLDLKSKRKSKLLKKKKKSKK</sequence>
<evidence type="ECO:0000256" key="4">
    <source>
        <dbReference type="ARBA" id="ARBA00022833"/>
    </source>
</evidence>
<dbReference type="PROSITE" id="PS50089">
    <property type="entry name" value="ZF_RING_2"/>
    <property type="match status" value="1"/>
</dbReference>
<evidence type="ECO:0000259" key="10">
    <source>
        <dbReference type="PROSITE" id="PS51282"/>
    </source>
</evidence>
<dbReference type="InterPro" id="IPR013083">
    <property type="entry name" value="Znf_RING/FYVE/PHD"/>
</dbReference>
<feature type="compositionally biased region" description="Basic residues" evidence="7">
    <location>
        <begin position="845"/>
        <end position="872"/>
    </location>
</feature>
<feature type="compositionally biased region" description="Basic and acidic residues" evidence="7">
    <location>
        <begin position="355"/>
        <end position="368"/>
    </location>
</feature>
<keyword evidence="3 6" id="KW-0863">Zinc-finger</keyword>
<evidence type="ECO:0000256" key="6">
    <source>
        <dbReference type="PROSITE-ProRule" id="PRU00047"/>
    </source>
</evidence>
<feature type="region of interest" description="Disordered" evidence="7">
    <location>
        <begin position="79"/>
        <end position="100"/>
    </location>
</feature>
<feature type="compositionally biased region" description="Polar residues" evidence="7">
    <location>
        <begin position="430"/>
        <end position="444"/>
    </location>
</feature>
<evidence type="ECO:0000256" key="5">
    <source>
        <dbReference type="ARBA" id="ARBA00023242"/>
    </source>
</evidence>
<evidence type="ECO:0000256" key="2">
    <source>
        <dbReference type="ARBA" id="ARBA00022723"/>
    </source>
</evidence>
<protein>
    <submittedName>
        <fullName evidence="12">E3 ubiquitin ligase PARAQUAT TOLERANCE 3</fullName>
    </submittedName>
</protein>
<keyword evidence="5" id="KW-0539">Nucleus</keyword>
<feature type="compositionally biased region" description="Basic and acidic residues" evidence="7">
    <location>
        <begin position="1222"/>
        <end position="1233"/>
    </location>
</feature>
<proteinExistence type="predicted"/>
<feature type="domain" description="DWNN" evidence="10">
    <location>
        <begin position="3"/>
        <end position="76"/>
    </location>
</feature>
<feature type="compositionally biased region" description="Polar residues" evidence="7">
    <location>
        <begin position="712"/>
        <end position="727"/>
    </location>
</feature>
<dbReference type="CTD" id="37857"/>
<feature type="region of interest" description="Disordered" evidence="7">
    <location>
        <begin position="1054"/>
        <end position="1235"/>
    </location>
</feature>
<dbReference type="GO" id="GO:0061630">
    <property type="term" value="F:ubiquitin protein ligase activity"/>
    <property type="evidence" value="ECO:0007669"/>
    <property type="project" value="InterPro"/>
</dbReference>
<dbReference type="GO" id="GO:0016567">
    <property type="term" value="P:protein ubiquitination"/>
    <property type="evidence" value="ECO:0007669"/>
    <property type="project" value="InterPro"/>
</dbReference>
<accession>A0A6J2U9I0</accession>
<feature type="compositionally biased region" description="Basic residues" evidence="7">
    <location>
        <begin position="1293"/>
        <end position="1308"/>
    </location>
</feature>
<feature type="compositionally biased region" description="Basic and acidic residues" evidence="7">
    <location>
        <begin position="415"/>
        <end position="429"/>
    </location>
</feature>
<evidence type="ECO:0000256" key="1">
    <source>
        <dbReference type="ARBA" id="ARBA00004123"/>
    </source>
</evidence>
<feature type="compositionally biased region" description="Basic and acidic residues" evidence="7">
    <location>
        <begin position="732"/>
        <end position="741"/>
    </location>
</feature>
<feature type="compositionally biased region" description="Polar residues" evidence="7">
    <location>
        <begin position="755"/>
        <end position="764"/>
    </location>
</feature>
<feature type="compositionally biased region" description="Basic residues" evidence="7">
    <location>
        <begin position="592"/>
        <end position="614"/>
    </location>
</feature>
<feature type="domain" description="RING-type" evidence="8">
    <location>
        <begin position="216"/>
        <end position="257"/>
    </location>
</feature>
<dbReference type="InterPro" id="IPR001878">
    <property type="entry name" value="Znf_CCHC"/>
</dbReference>
<dbReference type="GO" id="GO:0006511">
    <property type="term" value="P:ubiquitin-dependent protein catabolic process"/>
    <property type="evidence" value="ECO:0007669"/>
    <property type="project" value="TreeGrafter"/>
</dbReference>
<dbReference type="GO" id="GO:0008270">
    <property type="term" value="F:zinc ion binding"/>
    <property type="evidence" value="ECO:0007669"/>
    <property type="project" value="UniProtKB-KW"/>
</dbReference>
<comment type="subcellular location">
    <subcellularLocation>
        <location evidence="1">Nucleus</location>
    </subcellularLocation>
</comment>
<evidence type="ECO:0000259" key="9">
    <source>
        <dbReference type="PROSITE" id="PS50158"/>
    </source>
</evidence>
<name>A0A6J2U9I0_DROLE</name>
<feature type="compositionally biased region" description="Basic residues" evidence="7">
    <location>
        <begin position="1264"/>
        <end position="1276"/>
    </location>
</feature>
<feature type="compositionally biased region" description="Basic and acidic residues" evidence="7">
    <location>
        <begin position="1075"/>
        <end position="1120"/>
    </location>
</feature>
<dbReference type="Pfam" id="PF08783">
    <property type="entry name" value="DWNN"/>
    <property type="match status" value="1"/>
</dbReference>
<keyword evidence="11" id="KW-1185">Reference proteome</keyword>
<feature type="compositionally biased region" description="Polar residues" evidence="7">
    <location>
        <begin position="885"/>
        <end position="912"/>
    </location>
</feature>
<evidence type="ECO:0000256" key="3">
    <source>
        <dbReference type="ARBA" id="ARBA00022771"/>
    </source>
</evidence>
<evidence type="ECO:0000259" key="8">
    <source>
        <dbReference type="PROSITE" id="PS50089"/>
    </source>
</evidence>
<dbReference type="CDD" id="cd16620">
    <property type="entry name" value="vRING-HC-C4C4_RBBP6"/>
    <property type="match status" value="1"/>
</dbReference>
<dbReference type="PROSITE" id="PS51282">
    <property type="entry name" value="DWNN"/>
    <property type="match status" value="1"/>
</dbReference>
<dbReference type="SMART" id="SM01180">
    <property type="entry name" value="DWNN"/>
    <property type="match status" value="1"/>
</dbReference>
<feature type="compositionally biased region" description="Acidic residues" evidence="7">
    <location>
        <begin position="303"/>
        <end position="312"/>
    </location>
</feature>
<keyword evidence="2" id="KW-0479">Metal-binding</keyword>
<organism evidence="11 12">
    <name type="scientific">Drosophila lebanonensis</name>
    <name type="common">Fruit fly</name>
    <name type="synonym">Scaptodrosophila lebanonensis</name>
    <dbReference type="NCBI Taxonomy" id="7225"/>
    <lineage>
        <taxon>Eukaryota</taxon>
        <taxon>Metazoa</taxon>
        <taxon>Ecdysozoa</taxon>
        <taxon>Arthropoda</taxon>
        <taxon>Hexapoda</taxon>
        <taxon>Insecta</taxon>
        <taxon>Pterygota</taxon>
        <taxon>Neoptera</taxon>
        <taxon>Endopterygota</taxon>
        <taxon>Diptera</taxon>
        <taxon>Brachycera</taxon>
        <taxon>Muscomorpha</taxon>
        <taxon>Ephydroidea</taxon>
        <taxon>Drosophilidae</taxon>
        <taxon>Scaptodrosophila</taxon>
    </lineage>
</organism>
<feature type="compositionally biased region" description="Basic and acidic residues" evidence="7">
    <location>
        <begin position="1054"/>
        <end position="1066"/>
    </location>
</feature>
<dbReference type="GO" id="GO:0005634">
    <property type="term" value="C:nucleus"/>
    <property type="evidence" value="ECO:0007669"/>
    <property type="project" value="UniProtKB-SubCell"/>
</dbReference>
<feature type="domain" description="CCHC-type" evidence="9">
    <location>
        <begin position="152"/>
        <end position="167"/>
    </location>
</feature>
<dbReference type="Gene3D" id="3.30.40.10">
    <property type="entry name" value="Zinc/RING finger domain, C3HC4 (zinc finger)"/>
    <property type="match status" value="1"/>
</dbReference>
<dbReference type="PANTHER" id="PTHR15439:SF0">
    <property type="entry name" value="CELL DIVISION CYCLE AND APOPTOSIS REGULATOR PROTEIN 1-RELATED"/>
    <property type="match status" value="1"/>
</dbReference>
<dbReference type="GeneID" id="115631536"/>
<dbReference type="Gene3D" id="4.10.60.10">
    <property type="entry name" value="Zinc finger, CCHC-type"/>
    <property type="match status" value="1"/>
</dbReference>
<gene>
    <name evidence="12" type="primary">LOC115631536</name>
</gene>
<evidence type="ECO:0000256" key="7">
    <source>
        <dbReference type="SAM" id="MobiDB-lite"/>
    </source>
</evidence>
<dbReference type="Gene3D" id="3.10.20.90">
    <property type="entry name" value="Phosphatidylinositol 3-kinase Catalytic Subunit, Chain A, domain 1"/>
    <property type="match status" value="1"/>
</dbReference>
<dbReference type="RefSeq" id="XP_030384173.1">
    <property type="nucleotide sequence ID" value="XM_030528313.1"/>
</dbReference>
<reference evidence="12" key="1">
    <citation type="submission" date="2025-08" db="UniProtKB">
        <authorList>
            <consortium name="RefSeq"/>
        </authorList>
    </citation>
    <scope>IDENTIFICATION</scope>
    <source>
        <strain evidence="12">11010-0011.00</strain>
        <tissue evidence="12">Whole body</tissue>
    </source>
</reference>
<feature type="compositionally biased region" description="Basic and acidic residues" evidence="7">
    <location>
        <begin position="1283"/>
        <end position="1292"/>
    </location>
</feature>
<evidence type="ECO:0000313" key="12">
    <source>
        <dbReference type="RefSeq" id="XP_030384173.1"/>
    </source>
</evidence>
<feature type="region of interest" description="Disordered" evidence="7">
    <location>
        <begin position="1247"/>
        <end position="1308"/>
    </location>
</feature>
<feature type="compositionally biased region" description="Basic and acidic residues" evidence="7">
    <location>
        <begin position="322"/>
        <end position="341"/>
    </location>
</feature>
<dbReference type="InterPro" id="IPR036875">
    <property type="entry name" value="Znf_CCHC_sf"/>
</dbReference>
<dbReference type="PANTHER" id="PTHR15439">
    <property type="entry name" value="RETINOBLASTOMA-BINDING PROTEIN 6"/>
    <property type="match status" value="1"/>
</dbReference>
<dbReference type="GO" id="GO:0003676">
    <property type="term" value="F:nucleic acid binding"/>
    <property type="evidence" value="ECO:0007669"/>
    <property type="project" value="InterPro"/>
</dbReference>
<evidence type="ECO:0000313" key="11">
    <source>
        <dbReference type="Proteomes" id="UP000504634"/>
    </source>
</evidence>
<dbReference type="InterPro" id="IPR014891">
    <property type="entry name" value="DWNN_domain"/>
</dbReference>
<feature type="region of interest" description="Disordered" evidence="7">
    <location>
        <begin position="588"/>
        <end position="946"/>
    </location>
</feature>